<dbReference type="GO" id="GO:0016832">
    <property type="term" value="F:aldehyde-lyase activity"/>
    <property type="evidence" value="ECO:0007669"/>
    <property type="project" value="UniProtKB-ARBA"/>
</dbReference>
<comment type="similarity">
    <text evidence="2">Belongs to the HpcH/HpaI aldolase family.</text>
</comment>
<dbReference type="Gene3D" id="3.20.20.60">
    <property type="entry name" value="Phosphoenolpyruvate-binding domains"/>
    <property type="match status" value="1"/>
</dbReference>
<dbReference type="eggNOG" id="COG3836">
    <property type="taxonomic scope" value="Bacteria"/>
</dbReference>
<keyword evidence="9" id="KW-1185">Reference proteome</keyword>
<proteinExistence type="inferred from homology"/>
<organism evidence="8 9">
    <name type="scientific">Caenibius tardaugens NBRC 16725</name>
    <dbReference type="NCBI Taxonomy" id="1219035"/>
    <lineage>
        <taxon>Bacteria</taxon>
        <taxon>Pseudomonadati</taxon>
        <taxon>Pseudomonadota</taxon>
        <taxon>Alphaproteobacteria</taxon>
        <taxon>Sphingomonadales</taxon>
        <taxon>Erythrobacteraceae</taxon>
        <taxon>Caenibius</taxon>
    </lineage>
</organism>
<dbReference type="GO" id="GO:0005737">
    <property type="term" value="C:cytoplasm"/>
    <property type="evidence" value="ECO:0007669"/>
    <property type="project" value="TreeGrafter"/>
</dbReference>
<dbReference type="PANTHER" id="PTHR30502">
    <property type="entry name" value="2-KETO-3-DEOXY-L-RHAMNONATE ALDOLASE"/>
    <property type="match status" value="1"/>
</dbReference>
<dbReference type="SUPFAM" id="SSF51621">
    <property type="entry name" value="Phosphoenolpyruvate/pyruvate domain"/>
    <property type="match status" value="1"/>
</dbReference>
<protein>
    <submittedName>
        <fullName evidence="8">2,4-dihydroxyhept-2-ene-1,7-dioic acid aldolase</fullName>
    </submittedName>
</protein>
<comment type="caution">
    <text evidence="8">The sequence shown here is derived from an EMBL/GenBank/DDBJ whole genome shotgun (WGS) entry which is preliminary data.</text>
</comment>
<evidence type="ECO:0000256" key="6">
    <source>
        <dbReference type="ARBA" id="ARBA00045074"/>
    </source>
</evidence>
<evidence type="ECO:0000256" key="1">
    <source>
        <dbReference type="ARBA" id="ARBA00001968"/>
    </source>
</evidence>
<gene>
    <name evidence="8" type="primary">hpaI</name>
    <name evidence="8" type="ORF">NT2_07_00880</name>
</gene>
<comment type="catalytic activity">
    <reaction evidence="6">
        <text>D-glyceraldehyde + pyruvate = 2-dehydro-3-deoxy-L-galactonate</text>
        <dbReference type="Rhea" id="RHEA:80055"/>
        <dbReference type="ChEBI" id="CHEBI:15361"/>
        <dbReference type="ChEBI" id="CHEBI:17378"/>
        <dbReference type="ChEBI" id="CHEBI:75545"/>
    </reaction>
</comment>
<evidence type="ECO:0000256" key="3">
    <source>
        <dbReference type="ARBA" id="ARBA00022723"/>
    </source>
</evidence>
<accession>U3A5Q9</accession>
<evidence type="ECO:0000313" key="8">
    <source>
        <dbReference type="EMBL" id="GAD50088.1"/>
    </source>
</evidence>
<dbReference type="InterPro" id="IPR005000">
    <property type="entry name" value="Aldolase/citrate-lyase_domain"/>
</dbReference>
<keyword evidence="5" id="KW-0670">Pyruvate</keyword>
<dbReference type="FunFam" id="3.20.20.60:FF:000004">
    <property type="entry name" value="5-keto-4-deoxy-D-glucarate aldolase"/>
    <property type="match status" value="1"/>
</dbReference>
<comment type="cofactor">
    <cofactor evidence="1">
        <name>a divalent metal cation</name>
        <dbReference type="ChEBI" id="CHEBI:60240"/>
    </cofactor>
</comment>
<dbReference type="GO" id="GO:0046872">
    <property type="term" value="F:metal ion binding"/>
    <property type="evidence" value="ECO:0007669"/>
    <property type="project" value="UniProtKB-KW"/>
</dbReference>
<name>U3A5Q9_9SPHN</name>
<dbReference type="Pfam" id="PF03328">
    <property type="entry name" value="HpcH_HpaI"/>
    <property type="match status" value="1"/>
</dbReference>
<dbReference type="EMBL" id="BASZ01000007">
    <property type="protein sequence ID" value="GAD50088.1"/>
    <property type="molecule type" value="Genomic_DNA"/>
</dbReference>
<dbReference type="RefSeq" id="WP_021690906.1">
    <property type="nucleotide sequence ID" value="NZ_BASZ01000007.1"/>
</dbReference>
<dbReference type="InterPro" id="IPR040442">
    <property type="entry name" value="Pyrv_kinase-like_dom_sf"/>
</dbReference>
<dbReference type="OrthoDB" id="9802624at2"/>
<reference evidence="8 9" key="1">
    <citation type="submission" date="2013-09" db="EMBL/GenBank/DDBJ databases">
        <title>Whole genome shotgun sequence of Novosphingobium tardaugens NBRC 16725.</title>
        <authorList>
            <person name="Isaki S."/>
            <person name="Hosoyama A."/>
            <person name="Tsuchikane K."/>
            <person name="Katsumata H."/>
            <person name="Ando Y."/>
            <person name="Yamazaki S."/>
            <person name="Fujita N."/>
        </authorList>
    </citation>
    <scope>NUCLEOTIDE SEQUENCE [LARGE SCALE GENOMIC DNA]</scope>
    <source>
        <strain evidence="8 9">NBRC 16725</strain>
    </source>
</reference>
<dbReference type="Proteomes" id="UP000016568">
    <property type="component" value="Unassembled WGS sequence"/>
</dbReference>
<evidence type="ECO:0000259" key="7">
    <source>
        <dbReference type="Pfam" id="PF03328"/>
    </source>
</evidence>
<keyword evidence="3" id="KW-0479">Metal-binding</keyword>
<feature type="domain" description="HpcH/HpaI aldolase/citrate lyase" evidence="7">
    <location>
        <begin position="14"/>
        <end position="241"/>
    </location>
</feature>
<evidence type="ECO:0000256" key="5">
    <source>
        <dbReference type="ARBA" id="ARBA00023317"/>
    </source>
</evidence>
<evidence type="ECO:0000256" key="2">
    <source>
        <dbReference type="ARBA" id="ARBA00005568"/>
    </source>
</evidence>
<dbReference type="KEGG" id="ntd:EGO55_06325"/>
<sequence length="261" mass="27514">MKNSFKQKVAQAPQFGLWLALADHYSAEISAGAGFDFLLLDGEHSPIDLRTILGQLQAIAAYDVAPVVRPPTDDPVLIKQLLDIGANNLLIPMVETAEQARTIVASTRYPPLGFRGVGSGIARAARWGNDPEYMQTANDNICLILQIESVAGLANLEAIAATDGVDGIFFGAVDLSASMGLLGQPNHPDVIEAIDTAMGKVQACGKFAGFLSADDAISRHFLANGANFAAVGVDALLLSNAARALAHGFKQPDTVIETRGY</sequence>
<evidence type="ECO:0000256" key="4">
    <source>
        <dbReference type="ARBA" id="ARBA00023239"/>
    </source>
</evidence>
<evidence type="ECO:0000313" key="9">
    <source>
        <dbReference type="Proteomes" id="UP000016568"/>
    </source>
</evidence>
<dbReference type="InterPro" id="IPR050251">
    <property type="entry name" value="HpcH-HpaI_aldolase"/>
</dbReference>
<keyword evidence="4" id="KW-0456">Lyase</keyword>
<dbReference type="InterPro" id="IPR015813">
    <property type="entry name" value="Pyrv/PenolPyrv_kinase-like_dom"/>
</dbReference>
<dbReference type="AlphaFoldDB" id="U3A5Q9"/>
<dbReference type="PANTHER" id="PTHR30502:SF0">
    <property type="entry name" value="PHOSPHOENOLPYRUVATE CARBOXYLASE FAMILY PROTEIN"/>
    <property type="match status" value="1"/>
</dbReference>